<dbReference type="Pfam" id="PF00756">
    <property type="entry name" value="Esterase"/>
    <property type="match status" value="1"/>
</dbReference>
<dbReference type="Gene3D" id="3.40.50.1820">
    <property type="entry name" value="alpha/beta hydrolase"/>
    <property type="match status" value="1"/>
</dbReference>
<proteinExistence type="predicted"/>
<dbReference type="InterPro" id="IPR050583">
    <property type="entry name" value="Mycobacterial_A85_antigen"/>
</dbReference>
<organism evidence="1 2">
    <name type="scientific">Paenibacillus phytohabitans</name>
    <dbReference type="NCBI Taxonomy" id="2654978"/>
    <lineage>
        <taxon>Bacteria</taxon>
        <taxon>Bacillati</taxon>
        <taxon>Bacillota</taxon>
        <taxon>Bacilli</taxon>
        <taxon>Bacillales</taxon>
        <taxon>Paenibacillaceae</taxon>
        <taxon>Paenibacillus</taxon>
    </lineage>
</organism>
<gene>
    <name evidence="1" type="ORF">GC101_01215</name>
</gene>
<evidence type="ECO:0008006" key="3">
    <source>
        <dbReference type="Google" id="ProtNLM"/>
    </source>
</evidence>
<dbReference type="SUPFAM" id="SSF53474">
    <property type="entry name" value="alpha/beta-Hydrolases"/>
    <property type="match status" value="1"/>
</dbReference>
<evidence type="ECO:0000313" key="2">
    <source>
        <dbReference type="Proteomes" id="UP000596857"/>
    </source>
</evidence>
<dbReference type="InterPro" id="IPR000801">
    <property type="entry name" value="Esterase-like"/>
</dbReference>
<protein>
    <recommendedName>
        <fullName evidence="3">Esterase</fullName>
    </recommendedName>
</protein>
<name>A0ABX1YBQ9_9BACL</name>
<accession>A0ABX1YBQ9</accession>
<dbReference type="InterPro" id="IPR029058">
    <property type="entry name" value="AB_hydrolase_fold"/>
</dbReference>
<sequence>MNTGSSTGHPVPQELKKIPQAYSQAADQQGTLVELTYNTYESTTYEQKSKKLTKRAIVYLPYGYSEDQKYNVLYLMHGGWSNETSNLGTPEQPNSFKNVIDHAIENGEVQPLIIVCPTYNNESPEDSGDYTLAFYTLTVNYHNELVNDLIPAVEGTYSTYADSTSPEDIKNSRDHRAFGGFSMGSVTTWYTFVNCLDEFRYFLPMSGAMDYEGDDVDAAVTASGHSPDDFFIYAVTGTDDFEHGHFTSQIEGMFSMPSGNFIASDREETGNIAFRVKDGYSHDGRAATEYIYNGLMWFWN</sequence>
<evidence type="ECO:0000313" key="1">
    <source>
        <dbReference type="EMBL" id="NOU77491.1"/>
    </source>
</evidence>
<dbReference type="Proteomes" id="UP000596857">
    <property type="component" value="Unassembled WGS sequence"/>
</dbReference>
<keyword evidence="2" id="KW-1185">Reference proteome</keyword>
<dbReference type="PANTHER" id="PTHR48098">
    <property type="entry name" value="ENTEROCHELIN ESTERASE-RELATED"/>
    <property type="match status" value="1"/>
</dbReference>
<comment type="caution">
    <text evidence="1">The sequence shown here is derived from an EMBL/GenBank/DDBJ whole genome shotgun (WGS) entry which is preliminary data.</text>
</comment>
<reference evidence="1 2" key="1">
    <citation type="submission" date="2019-10" db="EMBL/GenBank/DDBJ databases">
        <title>Description of Paenibacillus terricola sp. nov.</title>
        <authorList>
            <person name="Carlier A."/>
            <person name="Qi S."/>
        </authorList>
    </citation>
    <scope>NUCLEOTIDE SEQUENCE [LARGE SCALE GENOMIC DNA]</scope>
    <source>
        <strain evidence="1 2">LMG 31459</strain>
    </source>
</reference>
<dbReference type="EMBL" id="WHOB01000012">
    <property type="protein sequence ID" value="NOU77491.1"/>
    <property type="molecule type" value="Genomic_DNA"/>
</dbReference>